<dbReference type="EMBL" id="JRXE01000028">
    <property type="protein sequence ID" value="KOC88042.1"/>
    <property type="molecule type" value="Genomic_DNA"/>
</dbReference>
<evidence type="ECO:0008006" key="6">
    <source>
        <dbReference type="Google" id="ProtNLM"/>
    </source>
</evidence>
<accession>A0A0L7SY36</accession>
<evidence type="ECO:0000313" key="3">
    <source>
        <dbReference type="EMBL" id="KOC88138.1"/>
    </source>
</evidence>
<evidence type="ECO:0000256" key="1">
    <source>
        <dbReference type="SAM" id="Phobius"/>
    </source>
</evidence>
<reference evidence="4 5" key="1">
    <citation type="journal article" date="2015" name="Int. J. Syst. Evol. Microbiol.">
        <title>Erwinia iniecta sp. nov., isolated from Russian wheat aphids (Diuraphis noxia).</title>
        <authorList>
            <person name="Campillo T."/>
            <person name="Luna E."/>
            <person name="Portier P."/>
            <person name="Fischer-Le Saux M."/>
            <person name="Lapitan N."/>
            <person name="Tisserat N.A."/>
            <person name="Leach J.E."/>
        </authorList>
    </citation>
    <scope>NUCLEOTIDE SEQUENCE [LARGE SCALE GENOMIC DNA]</scope>
    <source>
        <strain evidence="2 5">B120</strain>
        <strain evidence="3 4">B149</strain>
    </source>
</reference>
<feature type="transmembrane region" description="Helical" evidence="1">
    <location>
        <begin position="122"/>
        <end position="154"/>
    </location>
</feature>
<feature type="transmembrane region" description="Helical" evidence="1">
    <location>
        <begin position="340"/>
        <end position="358"/>
    </location>
</feature>
<keyword evidence="1" id="KW-0472">Membrane</keyword>
<feature type="transmembrane region" description="Helical" evidence="1">
    <location>
        <begin position="174"/>
        <end position="195"/>
    </location>
</feature>
<dbReference type="PATRIC" id="fig|1560201.3.peg.3724"/>
<name>A0A0L7SY36_9GAMM</name>
<feature type="transmembrane region" description="Helical" evidence="1">
    <location>
        <begin position="276"/>
        <end position="297"/>
    </location>
</feature>
<dbReference type="Proteomes" id="UP000036851">
    <property type="component" value="Unassembled WGS sequence"/>
</dbReference>
<feature type="transmembrane region" description="Helical" evidence="1">
    <location>
        <begin position="207"/>
        <end position="235"/>
    </location>
</feature>
<feature type="transmembrane region" description="Helical" evidence="1">
    <location>
        <begin position="309"/>
        <end position="328"/>
    </location>
</feature>
<feature type="transmembrane region" description="Helical" evidence="1">
    <location>
        <begin position="91"/>
        <end position="110"/>
    </location>
</feature>
<dbReference type="AlphaFoldDB" id="A0A0L7SY36"/>
<keyword evidence="1" id="KW-1133">Transmembrane helix</keyword>
<evidence type="ECO:0000313" key="5">
    <source>
        <dbReference type="Proteomes" id="UP000037088"/>
    </source>
</evidence>
<feature type="transmembrane region" description="Helical" evidence="1">
    <location>
        <begin position="60"/>
        <end position="79"/>
    </location>
</feature>
<dbReference type="EMBL" id="JRXF01000051">
    <property type="protein sequence ID" value="KOC88138.1"/>
    <property type="molecule type" value="Genomic_DNA"/>
</dbReference>
<organism evidence="2 5">
    <name type="scientific">Winslowiella iniecta</name>
    <dbReference type="NCBI Taxonomy" id="1560201"/>
    <lineage>
        <taxon>Bacteria</taxon>
        <taxon>Pseudomonadati</taxon>
        <taxon>Pseudomonadota</taxon>
        <taxon>Gammaproteobacteria</taxon>
        <taxon>Enterobacterales</taxon>
        <taxon>Erwiniaceae</taxon>
        <taxon>Winslowiella</taxon>
    </lineage>
</organism>
<gene>
    <name evidence="2" type="ORF">NG42_17595</name>
    <name evidence="3" type="ORF">NG43_20695</name>
</gene>
<evidence type="ECO:0000313" key="2">
    <source>
        <dbReference type="EMBL" id="KOC88042.1"/>
    </source>
</evidence>
<feature type="transmembrane region" description="Helical" evidence="1">
    <location>
        <begin position="30"/>
        <end position="53"/>
    </location>
</feature>
<dbReference type="STRING" id="1560201.NG42_17595"/>
<proteinExistence type="predicted"/>
<protein>
    <recommendedName>
        <fullName evidence="6">DUF4153 domain-containing protein</fullName>
    </recommendedName>
</protein>
<comment type="caution">
    <text evidence="2">The sequence shown here is derived from an EMBL/GenBank/DDBJ whole genome shotgun (WGS) entry which is preliminary data.</text>
</comment>
<sequence>MLATSPLTPTCRSGIIITGFLAGSSWATLMYFQTSALLLVLLSGFTGVLVFTVTRFRSPLPWLLALSVLPFLALITLWLDWNFRDDSSRFFIVDIMPVIVFWLFLILPFLQARNWKSGDNMATAVIASLWANSFTVIVATLLTGLFWLVMLLWSNLFGLIELRLFDRWFFYNDIFPPVATGVVIAASVALCRSLPAAGNIFKRVISLMAAVALPLHAAVSLIFLAVLPFTGLIIIPKNVSTVLLLTTMALAMMVMTAIVCSPTATVLRYPGWLRKLVVIAQWLMPLFAILAAWALWLRVAQYGWTMDRINAAAVIAVTLAWTVGTAWLQRRAWRDDSPKLDMLSTCVLGLMAILWLLLHSPALDPYRITINNQLSRLEQGLQQANPGDLYMFSIAGRRGHQALLTLQAHPQWLADPAELAWHPRIITDQPDPR</sequence>
<dbReference type="Pfam" id="PF13687">
    <property type="entry name" value="DUF4153"/>
    <property type="match status" value="1"/>
</dbReference>
<feature type="transmembrane region" description="Helical" evidence="1">
    <location>
        <begin position="241"/>
        <end position="264"/>
    </location>
</feature>
<dbReference type="Proteomes" id="UP000037088">
    <property type="component" value="Unassembled WGS sequence"/>
</dbReference>
<dbReference type="InterPro" id="IPR025291">
    <property type="entry name" value="DUF4153"/>
</dbReference>
<keyword evidence="1" id="KW-0812">Transmembrane</keyword>
<keyword evidence="5" id="KW-1185">Reference proteome</keyword>
<evidence type="ECO:0000313" key="4">
    <source>
        <dbReference type="Proteomes" id="UP000036851"/>
    </source>
</evidence>